<keyword evidence="8" id="KW-1185">Reference proteome</keyword>
<dbReference type="InterPro" id="IPR022398">
    <property type="entry name" value="Peptidase_S8_His-AS"/>
</dbReference>
<sequence>IDSGVDVTHPSLIGPGGQTRILRLWDQGVSIGQGPAAYNYGSEWDAAAIGLHFLGSSAALPTVDTTGHGTAVAGIIASNGWGAGGYCVGVASSADLIVVKLAAARGVFPSTANVTDAVRYVFEVAEGLGKRAVVNLSQGSQLGPHDPNGQLEMQITDVLEVNAERILVTSDWNVGDAKAHASFQAVEGQS</sequence>
<feature type="domain" description="Peptidase S8/S53" evidence="6">
    <location>
        <begin position="1"/>
        <end position="174"/>
    </location>
</feature>
<dbReference type="InterPro" id="IPR036852">
    <property type="entry name" value="Peptidase_S8/S53_dom_sf"/>
</dbReference>
<dbReference type="Gene3D" id="3.40.50.200">
    <property type="entry name" value="Peptidase S8/S53 domain"/>
    <property type="match status" value="1"/>
</dbReference>
<accession>A0ABX1G0A0</accession>
<evidence type="ECO:0000313" key="7">
    <source>
        <dbReference type="EMBL" id="NKE64177.1"/>
    </source>
</evidence>
<reference evidence="7 8" key="1">
    <citation type="submission" date="2019-08" db="EMBL/GenBank/DDBJ databases">
        <title>Lentzea from Indian Himalayas.</title>
        <authorList>
            <person name="Mandal S."/>
            <person name="Mallick Gupta A."/>
            <person name="Maiti P.K."/>
            <person name="Sarkar J."/>
            <person name="Mandal S."/>
        </authorList>
    </citation>
    <scope>NUCLEOTIDE SEQUENCE [LARGE SCALE GENOMIC DNA]</scope>
    <source>
        <strain evidence="7 8">PSKA42</strain>
    </source>
</reference>
<dbReference type="EMBL" id="VSRL01000611">
    <property type="protein sequence ID" value="NKE64177.1"/>
    <property type="molecule type" value="Genomic_DNA"/>
</dbReference>
<dbReference type="Pfam" id="PF00082">
    <property type="entry name" value="Peptidase_S8"/>
    <property type="match status" value="1"/>
</dbReference>
<dbReference type="SUPFAM" id="SSF52743">
    <property type="entry name" value="Subtilisin-like"/>
    <property type="match status" value="1"/>
</dbReference>
<dbReference type="PANTHER" id="PTHR43806">
    <property type="entry name" value="PEPTIDASE S8"/>
    <property type="match status" value="1"/>
</dbReference>
<feature type="non-terminal residue" evidence="7">
    <location>
        <position position="190"/>
    </location>
</feature>
<comment type="similarity">
    <text evidence="1 5">Belongs to the peptidase S8 family.</text>
</comment>
<keyword evidence="3" id="KW-0378">Hydrolase</keyword>
<evidence type="ECO:0000256" key="2">
    <source>
        <dbReference type="ARBA" id="ARBA00022670"/>
    </source>
</evidence>
<feature type="non-terminal residue" evidence="7">
    <location>
        <position position="1"/>
    </location>
</feature>
<dbReference type="PROSITE" id="PS51892">
    <property type="entry name" value="SUBTILASE"/>
    <property type="match status" value="1"/>
</dbReference>
<gene>
    <name evidence="7" type="ORF">FXN61_48880</name>
</gene>
<comment type="caution">
    <text evidence="5">Lacks conserved residue(s) required for the propagation of feature annotation.</text>
</comment>
<dbReference type="InterPro" id="IPR050131">
    <property type="entry name" value="Peptidase_S8_subtilisin-like"/>
</dbReference>
<evidence type="ECO:0000313" key="8">
    <source>
        <dbReference type="Proteomes" id="UP001515943"/>
    </source>
</evidence>
<proteinExistence type="inferred from homology"/>
<evidence type="ECO:0000259" key="6">
    <source>
        <dbReference type="Pfam" id="PF00082"/>
    </source>
</evidence>
<keyword evidence="2" id="KW-0645">Protease</keyword>
<evidence type="ECO:0000256" key="3">
    <source>
        <dbReference type="ARBA" id="ARBA00022801"/>
    </source>
</evidence>
<organism evidence="7 8">
    <name type="scientific">Lentzea indica</name>
    <dbReference type="NCBI Taxonomy" id="2604800"/>
    <lineage>
        <taxon>Bacteria</taxon>
        <taxon>Bacillati</taxon>
        <taxon>Actinomycetota</taxon>
        <taxon>Actinomycetes</taxon>
        <taxon>Pseudonocardiales</taxon>
        <taxon>Pseudonocardiaceae</taxon>
        <taxon>Lentzea</taxon>
    </lineage>
</organism>
<dbReference type="PANTHER" id="PTHR43806:SF11">
    <property type="entry name" value="CEREVISIN-RELATED"/>
    <property type="match status" value="1"/>
</dbReference>
<dbReference type="Proteomes" id="UP001515943">
    <property type="component" value="Unassembled WGS sequence"/>
</dbReference>
<dbReference type="PROSITE" id="PS00137">
    <property type="entry name" value="SUBTILASE_HIS"/>
    <property type="match status" value="1"/>
</dbReference>
<evidence type="ECO:0000256" key="1">
    <source>
        <dbReference type="ARBA" id="ARBA00011073"/>
    </source>
</evidence>
<dbReference type="InterPro" id="IPR000209">
    <property type="entry name" value="Peptidase_S8/S53_dom"/>
</dbReference>
<keyword evidence="4" id="KW-0720">Serine protease</keyword>
<evidence type="ECO:0000256" key="4">
    <source>
        <dbReference type="ARBA" id="ARBA00022825"/>
    </source>
</evidence>
<name>A0ABX1G0A0_9PSEU</name>
<comment type="caution">
    <text evidence="7">The sequence shown here is derived from an EMBL/GenBank/DDBJ whole genome shotgun (WGS) entry which is preliminary data.</text>
</comment>
<evidence type="ECO:0000256" key="5">
    <source>
        <dbReference type="PROSITE-ProRule" id="PRU01240"/>
    </source>
</evidence>
<protein>
    <submittedName>
        <fullName evidence="7">S8 family serine peptidase</fullName>
    </submittedName>
</protein>